<name>A0A431W450_9DEIO</name>
<accession>A0A431W450</accession>
<keyword evidence="3" id="KW-1185">Reference proteome</keyword>
<dbReference type="EMBL" id="RXPE01000002">
    <property type="protein sequence ID" value="RTR30256.1"/>
    <property type="molecule type" value="Genomic_DNA"/>
</dbReference>
<protein>
    <submittedName>
        <fullName evidence="2">Uncharacterized protein</fullName>
    </submittedName>
</protein>
<evidence type="ECO:0000313" key="3">
    <source>
        <dbReference type="Proteomes" id="UP000277766"/>
    </source>
</evidence>
<reference evidence="2 3" key="1">
    <citation type="submission" date="2018-12" db="EMBL/GenBank/DDBJ databases">
        <title>Deinococcus radiophilus ATCC 27603 genome sequencing and assembly.</title>
        <authorList>
            <person name="Maclea K.S."/>
            <person name="Maynard C.R."/>
        </authorList>
    </citation>
    <scope>NUCLEOTIDE SEQUENCE [LARGE SCALE GENOMIC DNA]</scope>
    <source>
        <strain evidence="2 3">ATCC 27603</strain>
    </source>
</reference>
<comment type="caution">
    <text evidence="2">The sequence shown here is derived from an EMBL/GenBank/DDBJ whole genome shotgun (WGS) entry which is preliminary data.</text>
</comment>
<dbReference type="Proteomes" id="UP000277766">
    <property type="component" value="Unassembled WGS sequence"/>
</dbReference>
<organism evidence="2 3">
    <name type="scientific">Deinococcus radiophilus</name>
    <dbReference type="NCBI Taxonomy" id="32062"/>
    <lineage>
        <taxon>Bacteria</taxon>
        <taxon>Thermotogati</taxon>
        <taxon>Deinococcota</taxon>
        <taxon>Deinococci</taxon>
        <taxon>Deinococcales</taxon>
        <taxon>Deinococcaceae</taxon>
        <taxon>Deinococcus</taxon>
    </lineage>
</organism>
<evidence type="ECO:0000313" key="2">
    <source>
        <dbReference type="EMBL" id="RTR30256.1"/>
    </source>
</evidence>
<dbReference type="RefSeq" id="WP_126351037.1">
    <property type="nucleotide sequence ID" value="NZ_CP086380.1"/>
</dbReference>
<dbReference type="OrthoDB" id="69424at2"/>
<sequence>MTHDWTPEDGELAPEQMTLEQLLERYATLRDTVQSLETEKEDLAGRIKAALAAGERAETDLYRAELKISRRVDYPLERFREVFGDAAALEAATIDRRKAEALARAGDLDGEALRNLAVGKEIQSLRLVPKTY</sequence>
<proteinExistence type="predicted"/>
<feature type="coiled-coil region" evidence="1">
    <location>
        <begin position="19"/>
        <end position="53"/>
    </location>
</feature>
<dbReference type="AlphaFoldDB" id="A0A431W450"/>
<gene>
    <name evidence="2" type="ORF">EJ104_01735</name>
</gene>
<evidence type="ECO:0000256" key="1">
    <source>
        <dbReference type="SAM" id="Coils"/>
    </source>
</evidence>
<keyword evidence="1" id="KW-0175">Coiled coil</keyword>